<dbReference type="RefSeq" id="WP_089305406.1">
    <property type="nucleotide sequence ID" value="NZ_FZOO01000004.1"/>
</dbReference>
<name>A0A239EHK6_9ACTN</name>
<dbReference type="InterPro" id="IPR040701">
    <property type="entry name" value="Bact_RF_family2"/>
</dbReference>
<dbReference type="InterPro" id="IPR042226">
    <property type="entry name" value="eFR1_2_sf"/>
</dbReference>
<keyword evidence="2" id="KW-1185">Reference proteome</keyword>
<evidence type="ECO:0008006" key="3">
    <source>
        <dbReference type="Google" id="ProtNLM"/>
    </source>
</evidence>
<dbReference type="Proteomes" id="UP000198373">
    <property type="component" value="Unassembled WGS sequence"/>
</dbReference>
<sequence>MDVSFLAPVFAAPGPYATVCADVTHTTENADTELELKVRAITEQLEGQGAPEPVVQAVRDRLLEGNEGGEAGTLRGRAVVVAADGSVVLDEVLADVPRDPVVEWAAQPHLLPVLRQLAGRVPHAVVITDRAGADVSVASLAGHPELEQQVEGRTFHMRKVKVGGWAHNTYMHTAENQWEENAGLVGDELSSLARRLPLRFVLVAGDVRARQILTDTAKGTWADLVVTTDEGGRAAGADREVVQRRAAELVAEYEAHDEADAVEKIQSAAAHGLAVTGTPSVVEALRKSQVETLVLADRPDDEELVVGPDPLLLGTGQGDMEALGVQDAQSVPADRALVAAAVASDAGVVVVPRSAMPGDIPVAAILRYTDDSTPKAQ</sequence>
<gene>
    <name evidence="1" type="ORF">SAMN06893096_104121</name>
</gene>
<reference evidence="2" key="1">
    <citation type="submission" date="2017-06" db="EMBL/GenBank/DDBJ databases">
        <authorList>
            <person name="Varghese N."/>
            <person name="Submissions S."/>
        </authorList>
    </citation>
    <scope>NUCLEOTIDE SEQUENCE [LARGE SCALE GENOMIC DNA]</scope>
    <source>
        <strain evidence="2">DSM 46839</strain>
    </source>
</reference>
<dbReference type="OrthoDB" id="5179393at2"/>
<evidence type="ECO:0000313" key="1">
    <source>
        <dbReference type="EMBL" id="SNS43911.1"/>
    </source>
</evidence>
<dbReference type="EMBL" id="FZOO01000004">
    <property type="protein sequence ID" value="SNS43911.1"/>
    <property type="molecule type" value="Genomic_DNA"/>
</dbReference>
<accession>A0A239EHK6</accession>
<proteinExistence type="predicted"/>
<dbReference type="Pfam" id="PF18844">
    <property type="entry name" value="baeRF_family2"/>
    <property type="match status" value="1"/>
</dbReference>
<dbReference type="Gene3D" id="3.30.420.60">
    <property type="entry name" value="eRF1 domain 2"/>
    <property type="match status" value="1"/>
</dbReference>
<evidence type="ECO:0000313" key="2">
    <source>
        <dbReference type="Proteomes" id="UP000198373"/>
    </source>
</evidence>
<protein>
    <recommendedName>
        <fullName evidence="3">Peptide chain release factor 1 (ERF1)</fullName>
    </recommendedName>
</protein>
<dbReference type="AlphaFoldDB" id="A0A239EHK6"/>
<organism evidence="1 2">
    <name type="scientific">Geodermatophilus pulveris</name>
    <dbReference type="NCBI Taxonomy" id="1564159"/>
    <lineage>
        <taxon>Bacteria</taxon>
        <taxon>Bacillati</taxon>
        <taxon>Actinomycetota</taxon>
        <taxon>Actinomycetes</taxon>
        <taxon>Geodermatophilales</taxon>
        <taxon>Geodermatophilaceae</taxon>
        <taxon>Geodermatophilus</taxon>
    </lineage>
</organism>